<dbReference type="Pfam" id="PF12833">
    <property type="entry name" value="HTH_18"/>
    <property type="match status" value="1"/>
</dbReference>
<evidence type="ECO:0000259" key="4">
    <source>
        <dbReference type="PROSITE" id="PS01124"/>
    </source>
</evidence>
<feature type="domain" description="HTH araC/xylS-type" evidence="4">
    <location>
        <begin position="142"/>
        <end position="241"/>
    </location>
</feature>
<evidence type="ECO:0000313" key="5">
    <source>
        <dbReference type="EMBL" id="NOU62468.1"/>
    </source>
</evidence>
<keyword evidence="2" id="KW-0238">DNA-binding</keyword>
<evidence type="ECO:0000313" key="6">
    <source>
        <dbReference type="Proteomes" id="UP000653578"/>
    </source>
</evidence>
<dbReference type="PANTHER" id="PTHR43280">
    <property type="entry name" value="ARAC-FAMILY TRANSCRIPTIONAL REGULATOR"/>
    <property type="match status" value="1"/>
</dbReference>
<organism evidence="5 6">
    <name type="scientific">Paenibacillus plantarum</name>
    <dbReference type="NCBI Taxonomy" id="2654975"/>
    <lineage>
        <taxon>Bacteria</taxon>
        <taxon>Bacillati</taxon>
        <taxon>Bacillota</taxon>
        <taxon>Bacilli</taxon>
        <taxon>Bacillales</taxon>
        <taxon>Paenibacillaceae</taxon>
        <taxon>Paenibacillus</taxon>
    </lineage>
</organism>
<dbReference type="InterPro" id="IPR018060">
    <property type="entry name" value="HTH_AraC"/>
</dbReference>
<evidence type="ECO:0000256" key="3">
    <source>
        <dbReference type="ARBA" id="ARBA00023163"/>
    </source>
</evidence>
<dbReference type="PROSITE" id="PS01124">
    <property type="entry name" value="HTH_ARAC_FAMILY_2"/>
    <property type="match status" value="1"/>
</dbReference>
<accession>A0ABX1X2Z7</accession>
<sequence>MSRNQILATTTITSKAFSKMLLMKLSARSSKVGRAMSSVGGREIACIFNYSEEEGSAVEATITELIHETIAFLRKHGFVCFETVLSSAHSGVKGINQAYLEAVSMLNQLKVKDNVSHKLEDQIRLSDALQEFKASNISNLVNRVTEYIELNYLDVNLNMTAIGDYFKMDGRQLSKIYKDHTGERIIDYLNKIRIATFKGLAATDKMTLADAAAQSGFASYRTFMRLYKKYEGTTPGQFIDEEHDES</sequence>
<keyword evidence="3" id="KW-0804">Transcription</keyword>
<comment type="caution">
    <text evidence="5">The sequence shown here is derived from an EMBL/GenBank/DDBJ whole genome shotgun (WGS) entry which is preliminary data.</text>
</comment>
<evidence type="ECO:0000256" key="1">
    <source>
        <dbReference type="ARBA" id="ARBA00023015"/>
    </source>
</evidence>
<protein>
    <submittedName>
        <fullName evidence="5">Helix-turn-helix domain-containing protein</fullName>
    </submittedName>
</protein>
<dbReference type="SMART" id="SM00342">
    <property type="entry name" value="HTH_ARAC"/>
    <property type="match status" value="1"/>
</dbReference>
<dbReference type="PANTHER" id="PTHR43280:SF2">
    <property type="entry name" value="HTH-TYPE TRANSCRIPTIONAL REGULATOR EXSA"/>
    <property type="match status" value="1"/>
</dbReference>
<dbReference type="Gene3D" id="1.10.10.60">
    <property type="entry name" value="Homeodomain-like"/>
    <property type="match status" value="2"/>
</dbReference>
<evidence type="ECO:0000256" key="2">
    <source>
        <dbReference type="ARBA" id="ARBA00023125"/>
    </source>
</evidence>
<gene>
    <name evidence="5" type="ORF">GC096_00215</name>
</gene>
<reference evidence="5 6" key="1">
    <citation type="submission" date="2019-10" db="EMBL/GenBank/DDBJ databases">
        <title>Description of Paenibacillus humi sp. nov.</title>
        <authorList>
            <person name="Carlier A."/>
            <person name="Qi S."/>
        </authorList>
    </citation>
    <scope>NUCLEOTIDE SEQUENCE [LARGE SCALE GENOMIC DNA]</scope>
    <source>
        <strain evidence="5 6">LMG 31461</strain>
    </source>
</reference>
<keyword evidence="6" id="KW-1185">Reference proteome</keyword>
<dbReference type="Proteomes" id="UP000653578">
    <property type="component" value="Unassembled WGS sequence"/>
</dbReference>
<dbReference type="SUPFAM" id="SSF46689">
    <property type="entry name" value="Homeodomain-like"/>
    <property type="match status" value="1"/>
</dbReference>
<keyword evidence="1" id="KW-0805">Transcription regulation</keyword>
<dbReference type="EMBL" id="WHNY01000004">
    <property type="protein sequence ID" value="NOU62468.1"/>
    <property type="molecule type" value="Genomic_DNA"/>
</dbReference>
<dbReference type="InterPro" id="IPR009057">
    <property type="entry name" value="Homeodomain-like_sf"/>
</dbReference>
<name>A0ABX1X2Z7_9BACL</name>
<proteinExistence type="predicted"/>